<feature type="transmembrane region" description="Helical" evidence="1">
    <location>
        <begin position="71"/>
        <end position="89"/>
    </location>
</feature>
<keyword evidence="1" id="KW-1133">Transmembrane helix</keyword>
<feature type="transmembrane region" description="Helical" evidence="1">
    <location>
        <begin position="42"/>
        <end position="65"/>
    </location>
</feature>
<proteinExistence type="predicted"/>
<feature type="transmembrane region" description="Helical" evidence="1">
    <location>
        <begin position="326"/>
        <end position="347"/>
    </location>
</feature>
<feature type="transmembrane region" description="Helical" evidence="1">
    <location>
        <begin position="203"/>
        <end position="222"/>
    </location>
</feature>
<evidence type="ECO:0000313" key="4">
    <source>
        <dbReference type="Proteomes" id="UP000199421"/>
    </source>
</evidence>
<evidence type="ECO:0000259" key="2">
    <source>
        <dbReference type="Pfam" id="PF14351"/>
    </source>
</evidence>
<organism evidence="3 4">
    <name type="scientific">Olivibacter domesticus</name>
    <name type="common">Pseudosphingobacterium domesticum</name>
    <dbReference type="NCBI Taxonomy" id="407022"/>
    <lineage>
        <taxon>Bacteria</taxon>
        <taxon>Pseudomonadati</taxon>
        <taxon>Bacteroidota</taxon>
        <taxon>Sphingobacteriia</taxon>
        <taxon>Sphingobacteriales</taxon>
        <taxon>Sphingobacteriaceae</taxon>
        <taxon>Olivibacter</taxon>
    </lineage>
</organism>
<dbReference type="AlphaFoldDB" id="A0A1H7MVY2"/>
<dbReference type="InterPro" id="IPR025513">
    <property type="entry name" value="DUF4401"/>
</dbReference>
<name>A0A1H7MVY2_OLID1</name>
<feature type="transmembrane region" description="Helical" evidence="1">
    <location>
        <begin position="234"/>
        <end position="254"/>
    </location>
</feature>
<accession>A0A1H7MVY2</accession>
<dbReference type="EMBL" id="FOAF01000001">
    <property type="protein sequence ID" value="SEL14948.1"/>
    <property type="molecule type" value="Genomic_DNA"/>
</dbReference>
<evidence type="ECO:0000256" key="1">
    <source>
        <dbReference type="SAM" id="Phobius"/>
    </source>
</evidence>
<dbReference type="RefSeq" id="WP_093323280.1">
    <property type="nucleotide sequence ID" value="NZ_FOAF01000001.1"/>
</dbReference>
<keyword evidence="4" id="KW-1185">Reference proteome</keyword>
<feature type="transmembrane region" description="Helical" evidence="1">
    <location>
        <begin position="129"/>
        <end position="156"/>
    </location>
</feature>
<dbReference type="OrthoDB" id="674818at2"/>
<evidence type="ECO:0000313" key="3">
    <source>
        <dbReference type="EMBL" id="SEL14948.1"/>
    </source>
</evidence>
<keyword evidence="1" id="KW-0812">Transmembrane</keyword>
<feature type="domain" description="DUF4401" evidence="2">
    <location>
        <begin position="42"/>
        <end position="347"/>
    </location>
</feature>
<keyword evidence="1" id="KW-0472">Membrane</keyword>
<dbReference type="Pfam" id="PF14351">
    <property type="entry name" value="DUF4401"/>
    <property type="match status" value="1"/>
</dbReference>
<feature type="transmembrane region" description="Helical" evidence="1">
    <location>
        <begin position="96"/>
        <end position="117"/>
    </location>
</feature>
<feature type="transmembrane region" description="Helical" evidence="1">
    <location>
        <begin position="168"/>
        <end position="188"/>
    </location>
</feature>
<dbReference type="STRING" id="407022.SAMN05661044_02136"/>
<protein>
    <recommendedName>
        <fullName evidence="2">DUF4401 domain-containing protein</fullName>
    </recommendedName>
</protein>
<dbReference type="Proteomes" id="UP000199421">
    <property type="component" value="Unassembled WGS sequence"/>
</dbReference>
<reference evidence="4" key="1">
    <citation type="submission" date="2016-10" db="EMBL/GenBank/DDBJ databases">
        <authorList>
            <person name="Varghese N."/>
            <person name="Submissions S."/>
        </authorList>
    </citation>
    <scope>NUCLEOTIDE SEQUENCE [LARGE SCALE GENOMIC DNA]</scope>
    <source>
        <strain evidence="4">DSM 18733</strain>
    </source>
</reference>
<feature type="transmembrane region" description="Helical" evidence="1">
    <location>
        <begin position="266"/>
        <end position="293"/>
    </location>
</feature>
<sequence>MRSKENITDILDYLRSIEKETVKFDEEHIIAAYQKQGNDQTLPIKIVSIFGGILASLAFSGFLVITGIYRSTYGLLGFGTACMVMAIWISKRYDKVILDTVSVSSFIIGLILLWFGLDQLGIHENIRYLTYIMLSLCSLAIVRGYILTFVAIFTLNGSILALILSSRCYDLIHVYVSLLAMLVCYFFLQEANIVNMRKALSALYNPIRTGLVFSFLSGLVCLGKKGLVSASPDYIWITSIVCIAAVLFLTSILLPVLKITKSMHKVFIYTFTILTLLPTALSPAISGTILLMLLSFLVNYRTGFVTSIIALVYFISQYYYDLNFTLLTKSILLFSSGIFFIMVYLLTRKSINK</sequence>
<feature type="transmembrane region" description="Helical" evidence="1">
    <location>
        <begin position="300"/>
        <end position="320"/>
    </location>
</feature>
<gene>
    <name evidence="3" type="ORF">SAMN05661044_02136</name>
</gene>